<evidence type="ECO:0000313" key="2">
    <source>
        <dbReference type="Proteomes" id="UP001459277"/>
    </source>
</evidence>
<dbReference type="InterPro" id="IPR004242">
    <property type="entry name" value="Transposase_21"/>
</dbReference>
<dbReference type="PANTHER" id="PTHR10775:SF185">
    <property type="entry name" value="OS08G0208400 PROTEIN"/>
    <property type="match status" value="1"/>
</dbReference>
<dbReference type="Proteomes" id="UP001459277">
    <property type="component" value="Unassembled WGS sequence"/>
</dbReference>
<comment type="caution">
    <text evidence="1">The sequence shown here is derived from an EMBL/GenBank/DDBJ whole genome shotgun (WGS) entry which is preliminary data.</text>
</comment>
<dbReference type="EMBL" id="JAZDWU010000007">
    <property type="protein sequence ID" value="KAK9995692.1"/>
    <property type="molecule type" value="Genomic_DNA"/>
</dbReference>
<dbReference type="Pfam" id="PF02992">
    <property type="entry name" value="Transposase_21"/>
    <property type="match status" value="1"/>
</dbReference>
<name>A0AAW2CDU8_9ROSI</name>
<keyword evidence="2" id="KW-1185">Reference proteome</keyword>
<organism evidence="1 2">
    <name type="scientific">Lithocarpus litseifolius</name>
    <dbReference type="NCBI Taxonomy" id="425828"/>
    <lineage>
        <taxon>Eukaryota</taxon>
        <taxon>Viridiplantae</taxon>
        <taxon>Streptophyta</taxon>
        <taxon>Embryophyta</taxon>
        <taxon>Tracheophyta</taxon>
        <taxon>Spermatophyta</taxon>
        <taxon>Magnoliopsida</taxon>
        <taxon>eudicotyledons</taxon>
        <taxon>Gunneridae</taxon>
        <taxon>Pentapetalae</taxon>
        <taxon>rosids</taxon>
        <taxon>fabids</taxon>
        <taxon>Fagales</taxon>
        <taxon>Fagaceae</taxon>
        <taxon>Lithocarpus</taxon>
    </lineage>
</organism>
<evidence type="ECO:0000313" key="1">
    <source>
        <dbReference type="EMBL" id="KAK9995692.1"/>
    </source>
</evidence>
<proteinExistence type="predicted"/>
<protein>
    <submittedName>
        <fullName evidence="1">Uncharacterized protein</fullName>
    </submittedName>
</protein>
<dbReference type="AlphaFoldDB" id="A0AAW2CDU8"/>
<reference evidence="1 2" key="1">
    <citation type="submission" date="2024-01" db="EMBL/GenBank/DDBJ databases">
        <title>A telomere-to-telomere, gap-free genome of sweet tea (Lithocarpus litseifolius).</title>
        <authorList>
            <person name="Zhou J."/>
        </authorList>
    </citation>
    <scope>NUCLEOTIDE SEQUENCE [LARGE SCALE GENOMIC DNA]</scope>
    <source>
        <strain evidence="1">Zhou-2022a</strain>
        <tissue evidence="1">Leaf</tissue>
    </source>
</reference>
<dbReference type="PANTHER" id="PTHR10775">
    <property type="entry name" value="OS08G0208400 PROTEIN"/>
    <property type="match status" value="1"/>
</dbReference>
<sequence length="197" mass="22939">MDDGIMKHPADSEEWKEFDLQHSDFALEPRNVRLGLATDGFNPFGNMNNNYSMWPVILIPYNLPPWLIMKEPYFMLSLLIPGPHQPGNEIDIYLKLLVDELKELWEEGVETYDAYSKEHFQMRATLLWTIHDYPGFGNVSGWRTKGIILVTLATMNHIQKLWKVKLDSLTIELICLWNIVGDIVGCIMVYRRKGRDL</sequence>
<accession>A0AAW2CDU8</accession>
<gene>
    <name evidence="1" type="ORF">SO802_020378</name>
</gene>